<evidence type="ECO:0000256" key="3">
    <source>
        <dbReference type="ARBA" id="ARBA00022519"/>
    </source>
</evidence>
<feature type="transmembrane region" description="Helical" evidence="7">
    <location>
        <begin position="365"/>
        <end position="390"/>
    </location>
</feature>
<dbReference type="GO" id="GO:0022857">
    <property type="term" value="F:transmembrane transporter activity"/>
    <property type="evidence" value="ECO:0007669"/>
    <property type="project" value="TreeGrafter"/>
</dbReference>
<feature type="transmembrane region" description="Helical" evidence="7">
    <location>
        <begin position="427"/>
        <end position="448"/>
    </location>
</feature>
<dbReference type="Pfam" id="PF06808">
    <property type="entry name" value="DctM"/>
    <property type="match status" value="1"/>
</dbReference>
<evidence type="ECO:0000256" key="7">
    <source>
        <dbReference type="SAM" id="Phobius"/>
    </source>
</evidence>
<evidence type="ECO:0000259" key="8">
    <source>
        <dbReference type="Pfam" id="PF06808"/>
    </source>
</evidence>
<feature type="transmembrane region" description="Helical" evidence="7">
    <location>
        <begin position="97"/>
        <end position="125"/>
    </location>
</feature>
<accession>A0A923LK06</accession>
<evidence type="ECO:0000256" key="4">
    <source>
        <dbReference type="ARBA" id="ARBA00022692"/>
    </source>
</evidence>
<dbReference type="Proteomes" id="UP000652477">
    <property type="component" value="Unassembled WGS sequence"/>
</dbReference>
<dbReference type="RefSeq" id="WP_186876317.1">
    <property type="nucleotide sequence ID" value="NZ_JACOPF010000002.1"/>
</dbReference>
<evidence type="ECO:0000256" key="1">
    <source>
        <dbReference type="ARBA" id="ARBA00004429"/>
    </source>
</evidence>
<feature type="transmembrane region" description="Helical" evidence="7">
    <location>
        <begin position="5"/>
        <end position="21"/>
    </location>
</feature>
<comment type="subcellular location">
    <subcellularLocation>
        <location evidence="1">Cell inner membrane</location>
        <topology evidence="1">Multi-pass membrane protein</topology>
    </subcellularLocation>
</comment>
<proteinExistence type="predicted"/>
<sequence>MAWIYLGLVLFIVIFFFIVVKRPMYEVMFLAFLALLLVSGNIGKLGYYLIDTSKSYLLFTMMAFMMFGVIVEKSGIINELLNMIVAVVGRFSGGAGYVTLLAGAAMGAFCGTGSGTVAATGSFMIPAMKKTGFSAELSATISAAAGTLGPIIPPSAAIPVMYMMLEAVAPDYCTASQFWMFAWPVSFWLIIQRLITLYILIRKNKVTPIPKEERVSLKVAFKHGWKTLILPLIMILPFIFDNMFKDTLITERLGTSGAEQFSMTVLLVVPCVACLVAILLWKEKGNRVTFQTVGDMLVSGVTVAAPIILMTFSGFAMGTLITDLGLAESIVADIRLLDIPRTAVIIVAPLIFTFFGMFMESSSVYFLFGPVFIPIAISVGINPMMAAMMVNVMSNGMGQMSPPFALCLLVAMGIADSDFKKTSYQAIIWCVTQYIVIVLMLAGLLPMFGMMW</sequence>
<dbReference type="InterPro" id="IPR004681">
    <property type="entry name" value="TRAP_DctM"/>
</dbReference>
<feature type="domain" description="TRAP C4-dicarboxylate transport system permease DctM subunit" evidence="8">
    <location>
        <begin position="11"/>
        <end position="441"/>
    </location>
</feature>
<keyword evidence="10" id="KW-1185">Reference proteome</keyword>
<feature type="transmembrane region" description="Helical" evidence="7">
    <location>
        <begin position="293"/>
        <end position="319"/>
    </location>
</feature>
<evidence type="ECO:0000256" key="2">
    <source>
        <dbReference type="ARBA" id="ARBA00022475"/>
    </source>
</evidence>
<feature type="transmembrane region" description="Helical" evidence="7">
    <location>
        <begin position="339"/>
        <end position="358"/>
    </location>
</feature>
<name>A0A923LK06_9FIRM</name>
<feature type="transmembrane region" description="Helical" evidence="7">
    <location>
        <begin position="396"/>
        <end position="415"/>
    </location>
</feature>
<evidence type="ECO:0000313" key="9">
    <source>
        <dbReference type="EMBL" id="MBC5689659.1"/>
    </source>
</evidence>
<dbReference type="EMBL" id="JACOPF010000002">
    <property type="protein sequence ID" value="MBC5689659.1"/>
    <property type="molecule type" value="Genomic_DNA"/>
</dbReference>
<keyword evidence="2" id="KW-1003">Cell membrane</keyword>
<dbReference type="GO" id="GO:0005886">
    <property type="term" value="C:plasma membrane"/>
    <property type="evidence" value="ECO:0007669"/>
    <property type="project" value="UniProtKB-SubCell"/>
</dbReference>
<feature type="transmembrane region" description="Helical" evidence="7">
    <location>
        <begin position="56"/>
        <end position="77"/>
    </location>
</feature>
<protein>
    <submittedName>
        <fullName evidence="9">TRAP transporter large permease subunit</fullName>
    </submittedName>
</protein>
<evidence type="ECO:0000256" key="6">
    <source>
        <dbReference type="ARBA" id="ARBA00023136"/>
    </source>
</evidence>
<evidence type="ECO:0000313" key="10">
    <source>
        <dbReference type="Proteomes" id="UP000652477"/>
    </source>
</evidence>
<comment type="caution">
    <text evidence="9">The sequence shown here is derived from an EMBL/GenBank/DDBJ whole genome shotgun (WGS) entry which is preliminary data.</text>
</comment>
<feature type="transmembrane region" description="Helical" evidence="7">
    <location>
        <begin position="27"/>
        <end position="49"/>
    </location>
</feature>
<feature type="transmembrane region" description="Helical" evidence="7">
    <location>
        <begin position="260"/>
        <end position="281"/>
    </location>
</feature>
<feature type="transmembrane region" description="Helical" evidence="7">
    <location>
        <begin position="137"/>
        <end position="158"/>
    </location>
</feature>
<feature type="transmembrane region" description="Helical" evidence="7">
    <location>
        <begin position="220"/>
        <end position="240"/>
    </location>
</feature>
<keyword evidence="4 7" id="KW-0812">Transmembrane</keyword>
<keyword evidence="5 7" id="KW-1133">Transmembrane helix</keyword>
<organism evidence="9 10">
    <name type="scientific">Mediterraneibacter hominis</name>
    <dbReference type="NCBI Taxonomy" id="2763054"/>
    <lineage>
        <taxon>Bacteria</taxon>
        <taxon>Bacillati</taxon>
        <taxon>Bacillota</taxon>
        <taxon>Clostridia</taxon>
        <taxon>Lachnospirales</taxon>
        <taxon>Lachnospiraceae</taxon>
        <taxon>Mediterraneibacter</taxon>
    </lineage>
</organism>
<feature type="transmembrane region" description="Helical" evidence="7">
    <location>
        <begin position="178"/>
        <end position="200"/>
    </location>
</feature>
<reference evidence="9" key="1">
    <citation type="submission" date="2020-08" db="EMBL/GenBank/DDBJ databases">
        <title>Genome public.</title>
        <authorList>
            <person name="Liu C."/>
            <person name="Sun Q."/>
        </authorList>
    </citation>
    <scope>NUCLEOTIDE SEQUENCE</scope>
    <source>
        <strain evidence="9">NSJ-55</strain>
    </source>
</reference>
<dbReference type="AlphaFoldDB" id="A0A923LK06"/>
<gene>
    <name evidence="9" type="ORF">H8S37_12085</name>
</gene>
<dbReference type="PANTHER" id="PTHR33362">
    <property type="entry name" value="SIALIC ACID TRAP TRANSPORTER PERMEASE PROTEIN SIAT-RELATED"/>
    <property type="match status" value="1"/>
</dbReference>
<keyword evidence="6 7" id="KW-0472">Membrane</keyword>
<keyword evidence="3" id="KW-0997">Cell inner membrane</keyword>
<dbReference type="InterPro" id="IPR010656">
    <property type="entry name" value="DctM"/>
</dbReference>
<evidence type="ECO:0000256" key="5">
    <source>
        <dbReference type="ARBA" id="ARBA00022989"/>
    </source>
</evidence>